<dbReference type="AlphaFoldDB" id="A0A0G1Q8T4"/>
<evidence type="ECO:0000313" key="2">
    <source>
        <dbReference type="Proteomes" id="UP000034795"/>
    </source>
</evidence>
<gene>
    <name evidence="1" type="ORF">UX57_C0004G0118</name>
</gene>
<accession>A0A0G1Q8T4</accession>
<comment type="caution">
    <text evidence="1">The sequence shown here is derived from an EMBL/GenBank/DDBJ whole genome shotgun (WGS) entry which is preliminary data.</text>
</comment>
<evidence type="ECO:0000313" key="1">
    <source>
        <dbReference type="EMBL" id="KKU41414.1"/>
    </source>
</evidence>
<name>A0A0G1Q8T4_9BACT</name>
<protein>
    <recommendedName>
        <fullName evidence="3">ParB/Sulfiredoxin domain-containing protein</fullName>
    </recommendedName>
</protein>
<dbReference type="EMBL" id="LCMS01000004">
    <property type="protein sequence ID" value="KKU41414.1"/>
    <property type="molecule type" value="Genomic_DNA"/>
</dbReference>
<proteinExistence type="predicted"/>
<evidence type="ECO:0008006" key="3">
    <source>
        <dbReference type="Google" id="ProtNLM"/>
    </source>
</evidence>
<sequence length="212" mass="24488">MRVETVYCSGMKKEIKFPTKQEVDVHINQNRTELFSDPDFREYEEVDIIFLEPTQLIALRDYPPLHSPEAFTVYRKKFVAGERVEPIVVIPSRIVIEYLKKNEVRAHTYRQELELFLNTHPRATYFMLGGKHRSAAATILGVRIPCLVISNDADVAKINALMAEGKLTGMPSVGENFKRTLSELDDHYFEHKVFWTMDEKTKAMIDHGDISL</sequence>
<dbReference type="InterPro" id="IPR036086">
    <property type="entry name" value="ParB/Sulfiredoxin_sf"/>
</dbReference>
<dbReference type="SUPFAM" id="SSF110849">
    <property type="entry name" value="ParB/Sulfiredoxin"/>
    <property type="match status" value="1"/>
</dbReference>
<reference evidence="1 2" key="1">
    <citation type="journal article" date="2015" name="Nature">
        <title>rRNA introns, odd ribosomes, and small enigmatic genomes across a large radiation of phyla.</title>
        <authorList>
            <person name="Brown C.T."/>
            <person name="Hug L.A."/>
            <person name="Thomas B.C."/>
            <person name="Sharon I."/>
            <person name="Castelle C.J."/>
            <person name="Singh A."/>
            <person name="Wilkins M.J."/>
            <person name="Williams K.H."/>
            <person name="Banfield J.F."/>
        </authorList>
    </citation>
    <scope>NUCLEOTIDE SEQUENCE [LARGE SCALE GENOMIC DNA]</scope>
</reference>
<organism evidence="1 2">
    <name type="scientific">Candidatus Uhrbacteria bacterium GW2011_GWE2_46_68</name>
    <dbReference type="NCBI Taxonomy" id="1618994"/>
    <lineage>
        <taxon>Bacteria</taxon>
        <taxon>Candidatus Uhriibacteriota</taxon>
    </lineage>
</organism>
<dbReference type="Proteomes" id="UP000034795">
    <property type="component" value="Unassembled WGS sequence"/>
</dbReference>